<feature type="transmembrane region" description="Helical" evidence="1">
    <location>
        <begin position="43"/>
        <end position="62"/>
    </location>
</feature>
<organism evidence="2 3">
    <name type="scientific">Paralcaligenes ureilyticus</name>
    <dbReference type="NCBI Taxonomy" id="627131"/>
    <lineage>
        <taxon>Bacteria</taxon>
        <taxon>Pseudomonadati</taxon>
        <taxon>Pseudomonadota</taxon>
        <taxon>Betaproteobacteria</taxon>
        <taxon>Burkholderiales</taxon>
        <taxon>Alcaligenaceae</taxon>
        <taxon>Paralcaligenes</taxon>
    </lineage>
</organism>
<accession>A0A4R3LJX2</accession>
<evidence type="ECO:0000256" key="1">
    <source>
        <dbReference type="SAM" id="Phobius"/>
    </source>
</evidence>
<proteinExistence type="predicted"/>
<evidence type="ECO:0000313" key="2">
    <source>
        <dbReference type="EMBL" id="TCT00580.1"/>
    </source>
</evidence>
<reference evidence="2 3" key="1">
    <citation type="submission" date="2019-03" db="EMBL/GenBank/DDBJ databases">
        <title>Genomic Encyclopedia of Type Strains, Phase IV (KMG-IV): sequencing the most valuable type-strain genomes for metagenomic binning, comparative biology and taxonomic classification.</title>
        <authorList>
            <person name="Goeker M."/>
        </authorList>
    </citation>
    <scope>NUCLEOTIDE SEQUENCE [LARGE SCALE GENOMIC DNA]</scope>
    <source>
        <strain evidence="2 3">DSM 24591</strain>
    </source>
</reference>
<dbReference type="AlphaFoldDB" id="A0A4R3LJX2"/>
<dbReference type="Pfam" id="PF03334">
    <property type="entry name" value="PhaG_MnhG_YufB"/>
    <property type="match status" value="1"/>
</dbReference>
<sequence length="104" mass="10931">MNAIPLWASIPAAVLLVLSGLLTLTGSLGLLKFKDFYSRIHAPTMGTTLGAAGVLLASMLVSSALAERVVLHEILIGLFLIITPPITTSLLMQAALHRDGRGKV</sequence>
<evidence type="ECO:0000313" key="3">
    <source>
        <dbReference type="Proteomes" id="UP000295525"/>
    </source>
</evidence>
<feature type="transmembrane region" description="Helical" evidence="1">
    <location>
        <begin position="6"/>
        <end position="31"/>
    </location>
</feature>
<dbReference type="OrthoDB" id="9813804at2"/>
<dbReference type="GO" id="GO:0015385">
    <property type="term" value="F:sodium:proton antiporter activity"/>
    <property type="evidence" value="ECO:0007669"/>
    <property type="project" value="TreeGrafter"/>
</dbReference>
<dbReference type="InterPro" id="IPR005133">
    <property type="entry name" value="PhaG_MnhG_YufB"/>
</dbReference>
<protein>
    <submittedName>
        <fullName evidence="2">Multisubunit potassium/proton antiporter PhaG subunit</fullName>
    </submittedName>
</protein>
<feature type="transmembrane region" description="Helical" evidence="1">
    <location>
        <begin position="74"/>
        <end position="96"/>
    </location>
</feature>
<keyword evidence="1" id="KW-0812">Transmembrane</keyword>
<dbReference type="PANTHER" id="PTHR34703:SF1">
    <property type="entry name" value="ANTIPORTER SUBUNIT MNHG2-RELATED"/>
    <property type="match status" value="1"/>
</dbReference>
<gene>
    <name evidence="2" type="ORF">EDC26_12917</name>
</gene>
<dbReference type="RefSeq" id="WP_132586379.1">
    <property type="nucleotide sequence ID" value="NZ_SMAJ01000029.1"/>
</dbReference>
<keyword evidence="1" id="KW-0472">Membrane</keyword>
<keyword evidence="3" id="KW-1185">Reference proteome</keyword>
<dbReference type="Proteomes" id="UP000295525">
    <property type="component" value="Unassembled WGS sequence"/>
</dbReference>
<name>A0A4R3LJX2_9BURK</name>
<comment type="caution">
    <text evidence="2">The sequence shown here is derived from an EMBL/GenBank/DDBJ whole genome shotgun (WGS) entry which is preliminary data.</text>
</comment>
<keyword evidence="1" id="KW-1133">Transmembrane helix</keyword>
<dbReference type="EMBL" id="SMAJ01000029">
    <property type="protein sequence ID" value="TCT00580.1"/>
    <property type="molecule type" value="Genomic_DNA"/>
</dbReference>
<dbReference type="PANTHER" id="PTHR34703">
    <property type="entry name" value="ANTIPORTER SUBUNIT MNHG2-RELATED"/>
    <property type="match status" value="1"/>
</dbReference>
<dbReference type="NCBIfam" id="TIGR01300">
    <property type="entry name" value="CPA3_mnhG_phaG"/>
    <property type="match status" value="1"/>
</dbReference>